<dbReference type="RefSeq" id="WP_310321305.1">
    <property type="nucleotide sequence ID" value="NZ_JAVDWU010000011.1"/>
</dbReference>
<dbReference type="GO" id="GO:0003677">
    <property type="term" value="F:DNA binding"/>
    <property type="evidence" value="ECO:0007669"/>
    <property type="project" value="UniProtKB-KW"/>
</dbReference>
<dbReference type="Gene3D" id="1.10.10.10">
    <property type="entry name" value="Winged helix-like DNA-binding domain superfamily/Winged helix DNA-binding domain"/>
    <property type="match status" value="1"/>
</dbReference>
<protein>
    <submittedName>
        <fullName evidence="6">DNA-binding transcriptional LysR family regulator</fullName>
    </submittedName>
</protein>
<reference evidence="6 7" key="1">
    <citation type="submission" date="2023-07" db="EMBL/GenBank/DDBJ databases">
        <title>Sorghum-associated microbial communities from plants grown in Nebraska, USA.</title>
        <authorList>
            <person name="Schachtman D."/>
        </authorList>
    </citation>
    <scope>NUCLEOTIDE SEQUENCE [LARGE SCALE GENOMIC DNA]</scope>
    <source>
        <strain evidence="6 7">4249</strain>
    </source>
</reference>
<dbReference type="SUPFAM" id="SSF53850">
    <property type="entry name" value="Periplasmic binding protein-like II"/>
    <property type="match status" value="1"/>
</dbReference>
<keyword evidence="3 6" id="KW-0238">DNA-binding</keyword>
<keyword evidence="4" id="KW-0804">Transcription</keyword>
<dbReference type="PROSITE" id="PS50931">
    <property type="entry name" value="HTH_LYSR"/>
    <property type="match status" value="1"/>
</dbReference>
<dbReference type="InterPro" id="IPR036390">
    <property type="entry name" value="WH_DNA-bd_sf"/>
</dbReference>
<accession>A0ABU1WTL0</accession>
<feature type="domain" description="HTH lysR-type" evidence="5">
    <location>
        <begin position="8"/>
        <end position="65"/>
    </location>
</feature>
<proteinExistence type="inferred from homology"/>
<dbReference type="Pfam" id="PF00126">
    <property type="entry name" value="HTH_1"/>
    <property type="match status" value="1"/>
</dbReference>
<evidence type="ECO:0000256" key="4">
    <source>
        <dbReference type="ARBA" id="ARBA00023163"/>
    </source>
</evidence>
<keyword evidence="2" id="KW-0805">Transcription regulation</keyword>
<comment type="similarity">
    <text evidence="1">Belongs to the LysR transcriptional regulatory family.</text>
</comment>
<dbReference type="InterPro" id="IPR005119">
    <property type="entry name" value="LysR_subst-bd"/>
</dbReference>
<keyword evidence="7" id="KW-1185">Reference proteome</keyword>
<dbReference type="InterPro" id="IPR036388">
    <property type="entry name" value="WH-like_DNA-bd_sf"/>
</dbReference>
<dbReference type="InterPro" id="IPR000847">
    <property type="entry name" value="LysR_HTH_N"/>
</dbReference>
<dbReference type="Proteomes" id="UP001265700">
    <property type="component" value="Unassembled WGS sequence"/>
</dbReference>
<name>A0ABU1WTL0_9BURK</name>
<dbReference type="Gene3D" id="3.40.190.290">
    <property type="match status" value="1"/>
</dbReference>
<dbReference type="InterPro" id="IPR050950">
    <property type="entry name" value="HTH-type_LysR_regulators"/>
</dbReference>
<evidence type="ECO:0000313" key="7">
    <source>
        <dbReference type="Proteomes" id="UP001265700"/>
    </source>
</evidence>
<evidence type="ECO:0000256" key="2">
    <source>
        <dbReference type="ARBA" id="ARBA00023015"/>
    </source>
</evidence>
<dbReference type="PANTHER" id="PTHR30419">
    <property type="entry name" value="HTH-TYPE TRANSCRIPTIONAL REGULATOR YBHD"/>
    <property type="match status" value="1"/>
</dbReference>
<evidence type="ECO:0000256" key="3">
    <source>
        <dbReference type="ARBA" id="ARBA00023125"/>
    </source>
</evidence>
<sequence length="317" mass="34921">MIGLNARVDPVSLRLFVAACDHGTIVAAAERECIAASAISKRIAEMEQWTGTPLLYRSQRGVRPTPAGSALLRHARQILRSLQELQAELVDYREGERGHVRLLVNVSAMAEFVPEIIQDFARAQPGITVSLEERRSAEVVRGIEDGMAEIGISRSFVPTRGLQTFPFRHDHFAVAMDPEHPLAASSEIWFEQTLMFERVGLTMSSNNTPSMQAMMHEHAVSLGRDPACRIQVVSYHAALRLLRGTQSLAILPMEASRGHAQQLGLTLVPLSDAWALQQFVICVRATETLPHAARKLLNHLLDDCPQQPFGGSLALVS</sequence>
<evidence type="ECO:0000313" key="6">
    <source>
        <dbReference type="EMBL" id="MDR7152504.1"/>
    </source>
</evidence>
<gene>
    <name evidence="6" type="ORF">J2W49_004480</name>
</gene>
<dbReference type="PANTHER" id="PTHR30419:SF2">
    <property type="entry name" value="LYSR FAMILY TRANSCRIPTIONAL REGULATOR"/>
    <property type="match status" value="1"/>
</dbReference>
<dbReference type="Pfam" id="PF03466">
    <property type="entry name" value="LysR_substrate"/>
    <property type="match status" value="1"/>
</dbReference>
<comment type="caution">
    <text evidence="6">The sequence shown here is derived from an EMBL/GenBank/DDBJ whole genome shotgun (WGS) entry which is preliminary data.</text>
</comment>
<organism evidence="6 7">
    <name type="scientific">Hydrogenophaga palleronii</name>
    <dbReference type="NCBI Taxonomy" id="65655"/>
    <lineage>
        <taxon>Bacteria</taxon>
        <taxon>Pseudomonadati</taxon>
        <taxon>Pseudomonadota</taxon>
        <taxon>Betaproteobacteria</taxon>
        <taxon>Burkholderiales</taxon>
        <taxon>Comamonadaceae</taxon>
        <taxon>Hydrogenophaga</taxon>
    </lineage>
</organism>
<dbReference type="EMBL" id="JAVDWU010000011">
    <property type="protein sequence ID" value="MDR7152504.1"/>
    <property type="molecule type" value="Genomic_DNA"/>
</dbReference>
<dbReference type="SUPFAM" id="SSF46785">
    <property type="entry name" value="Winged helix' DNA-binding domain"/>
    <property type="match status" value="1"/>
</dbReference>
<evidence type="ECO:0000256" key="1">
    <source>
        <dbReference type="ARBA" id="ARBA00009437"/>
    </source>
</evidence>
<evidence type="ECO:0000259" key="5">
    <source>
        <dbReference type="PROSITE" id="PS50931"/>
    </source>
</evidence>